<dbReference type="AlphaFoldDB" id="A0AAV7TS35"/>
<accession>A0AAV7TS35</accession>
<feature type="region of interest" description="Disordered" evidence="1">
    <location>
        <begin position="86"/>
        <end position="105"/>
    </location>
</feature>
<dbReference type="EMBL" id="JANPWB010000006">
    <property type="protein sequence ID" value="KAJ1179509.1"/>
    <property type="molecule type" value="Genomic_DNA"/>
</dbReference>
<name>A0AAV7TS35_PLEWA</name>
<sequence>MLTFHCSLGPMKHKGSCLLSQRPIVPLKVSPVDCVSAEKAISVQSRWKRKPGALGAMSNSMALCPRLNNRTNVYTCPCALHDLEEGPPTGLGDSQNNGQRDGALP</sequence>
<protein>
    <submittedName>
        <fullName evidence="2">Uncharacterized protein</fullName>
    </submittedName>
</protein>
<keyword evidence="3" id="KW-1185">Reference proteome</keyword>
<evidence type="ECO:0000313" key="2">
    <source>
        <dbReference type="EMBL" id="KAJ1179509.1"/>
    </source>
</evidence>
<gene>
    <name evidence="2" type="ORF">NDU88_004743</name>
</gene>
<evidence type="ECO:0000256" key="1">
    <source>
        <dbReference type="SAM" id="MobiDB-lite"/>
    </source>
</evidence>
<proteinExistence type="predicted"/>
<organism evidence="2 3">
    <name type="scientific">Pleurodeles waltl</name>
    <name type="common">Iberian ribbed newt</name>
    <dbReference type="NCBI Taxonomy" id="8319"/>
    <lineage>
        <taxon>Eukaryota</taxon>
        <taxon>Metazoa</taxon>
        <taxon>Chordata</taxon>
        <taxon>Craniata</taxon>
        <taxon>Vertebrata</taxon>
        <taxon>Euteleostomi</taxon>
        <taxon>Amphibia</taxon>
        <taxon>Batrachia</taxon>
        <taxon>Caudata</taxon>
        <taxon>Salamandroidea</taxon>
        <taxon>Salamandridae</taxon>
        <taxon>Pleurodelinae</taxon>
        <taxon>Pleurodeles</taxon>
    </lineage>
</organism>
<reference evidence="2" key="1">
    <citation type="journal article" date="2022" name="bioRxiv">
        <title>Sequencing and chromosome-scale assembly of the giantPleurodeles waltlgenome.</title>
        <authorList>
            <person name="Brown T."/>
            <person name="Elewa A."/>
            <person name="Iarovenko S."/>
            <person name="Subramanian E."/>
            <person name="Araus A.J."/>
            <person name="Petzold A."/>
            <person name="Susuki M."/>
            <person name="Suzuki K.-i.T."/>
            <person name="Hayashi T."/>
            <person name="Toyoda A."/>
            <person name="Oliveira C."/>
            <person name="Osipova E."/>
            <person name="Leigh N.D."/>
            <person name="Simon A."/>
            <person name="Yun M.H."/>
        </authorList>
    </citation>
    <scope>NUCLEOTIDE SEQUENCE</scope>
    <source>
        <strain evidence="2">20211129_DDA</strain>
        <tissue evidence="2">Liver</tissue>
    </source>
</reference>
<evidence type="ECO:0000313" key="3">
    <source>
        <dbReference type="Proteomes" id="UP001066276"/>
    </source>
</evidence>
<dbReference type="Proteomes" id="UP001066276">
    <property type="component" value="Chromosome 3_2"/>
</dbReference>
<comment type="caution">
    <text evidence="2">The sequence shown here is derived from an EMBL/GenBank/DDBJ whole genome shotgun (WGS) entry which is preliminary data.</text>
</comment>